<organism evidence="5 6">
    <name type="scientific">Symbiodinium natans</name>
    <dbReference type="NCBI Taxonomy" id="878477"/>
    <lineage>
        <taxon>Eukaryota</taxon>
        <taxon>Sar</taxon>
        <taxon>Alveolata</taxon>
        <taxon>Dinophyceae</taxon>
        <taxon>Suessiales</taxon>
        <taxon>Symbiodiniaceae</taxon>
        <taxon>Symbiodinium</taxon>
    </lineage>
</organism>
<dbReference type="AlphaFoldDB" id="A0A812J7D8"/>
<dbReference type="InterPro" id="IPR002110">
    <property type="entry name" value="Ankyrin_rpt"/>
</dbReference>
<sequence>MPWFCRGERPPASTSLEEYANFLRERKDEGHDGKGIVVQSPSFPMYVVPVEILLKMVEVCPHEELMDRGLLVEFDASLGNAAFVSHQWVGAGHPDPNYDQMRVLQDALRHLLYKAEVVYPSIVSEIALSSTKGLPTAELKSAPLFIWYDYFSCPQREDHKPQQMHAIHSIPAYVARCAFFFGLCPVILNASEQVFTQYTWAERGWCRIEKACRELSLNPTWMIIRGAREIDLVVDPATSLGGPPGEGQFTLMEDHRTLAGVLLRALEETLVAKLTAHDVAGYRALLNLQAVHMRGFPAHREIELVPGYVGSESSESEASSVVPRFFHQNGFTSVREVDSVGWSPLHYAAIRGDAVLIEGLLAQRADPNAKTRKTNRITGFRRGDSALNVCLFYKHNGAVRQLIAGRARVDDAFGGFPAHAAAISDNAEGLRLVCQAGANPRQSFLGAVYPFTIACMFGARAVIEELRALDAVYLKECLVYAMIFRGGTAPMVQQLISMRADVNEPSSTSLSTPLGFLFLLKSLQYRFGSPTPLARAAYGVEGRTALLSAIMTGQYDAAAALIVSRAQLDLRDSSGFSALGLAESMSAPEFLVKALLGQQAACETVVRVMLAKDAIADAEEEEDDDDGSIDGDPLIEERV</sequence>
<feature type="repeat" description="ANK" evidence="3">
    <location>
        <begin position="541"/>
        <end position="573"/>
    </location>
</feature>
<dbReference type="PROSITE" id="PS50297">
    <property type="entry name" value="ANK_REP_REGION"/>
    <property type="match status" value="1"/>
</dbReference>
<reference evidence="5" key="1">
    <citation type="submission" date="2021-02" db="EMBL/GenBank/DDBJ databases">
        <authorList>
            <person name="Dougan E. K."/>
            <person name="Rhodes N."/>
            <person name="Thang M."/>
            <person name="Chan C."/>
        </authorList>
    </citation>
    <scope>NUCLEOTIDE SEQUENCE</scope>
</reference>
<dbReference type="Pfam" id="PF00023">
    <property type="entry name" value="Ank"/>
    <property type="match status" value="1"/>
</dbReference>
<protein>
    <submittedName>
        <fullName evidence="5">Uncharacterized protein</fullName>
    </submittedName>
</protein>
<dbReference type="OrthoDB" id="424739at2759"/>
<feature type="compositionally biased region" description="Acidic residues" evidence="4">
    <location>
        <begin position="617"/>
        <end position="629"/>
    </location>
</feature>
<dbReference type="EMBL" id="CAJNDS010000398">
    <property type="protein sequence ID" value="CAE7201767.1"/>
    <property type="molecule type" value="Genomic_DNA"/>
</dbReference>
<keyword evidence="6" id="KW-1185">Reference proteome</keyword>
<evidence type="ECO:0000256" key="1">
    <source>
        <dbReference type="ARBA" id="ARBA00022737"/>
    </source>
</evidence>
<proteinExistence type="predicted"/>
<evidence type="ECO:0000313" key="6">
    <source>
        <dbReference type="Proteomes" id="UP000604046"/>
    </source>
</evidence>
<dbReference type="SMART" id="SM00248">
    <property type="entry name" value="ANK"/>
    <property type="match status" value="5"/>
</dbReference>
<evidence type="ECO:0000256" key="3">
    <source>
        <dbReference type="PROSITE-ProRule" id="PRU00023"/>
    </source>
</evidence>
<keyword evidence="2 3" id="KW-0040">ANK repeat</keyword>
<accession>A0A812J7D8</accession>
<evidence type="ECO:0000256" key="4">
    <source>
        <dbReference type="SAM" id="MobiDB-lite"/>
    </source>
</evidence>
<feature type="region of interest" description="Disordered" evidence="4">
    <location>
        <begin position="617"/>
        <end position="639"/>
    </location>
</feature>
<dbReference type="InterPro" id="IPR036770">
    <property type="entry name" value="Ankyrin_rpt-contain_sf"/>
</dbReference>
<evidence type="ECO:0000256" key="2">
    <source>
        <dbReference type="ARBA" id="ARBA00023043"/>
    </source>
</evidence>
<gene>
    <name evidence="5" type="ORF">SNAT2548_LOCUS6060</name>
</gene>
<feature type="repeat" description="ANK" evidence="3">
    <location>
        <begin position="340"/>
        <end position="372"/>
    </location>
</feature>
<evidence type="ECO:0000313" key="5">
    <source>
        <dbReference type="EMBL" id="CAE7201767.1"/>
    </source>
</evidence>
<dbReference type="PANTHER" id="PTHR24198">
    <property type="entry name" value="ANKYRIN REPEAT AND PROTEIN KINASE DOMAIN-CONTAINING PROTEIN"/>
    <property type="match status" value="1"/>
</dbReference>
<dbReference type="Proteomes" id="UP000604046">
    <property type="component" value="Unassembled WGS sequence"/>
</dbReference>
<name>A0A812J7D8_9DINO</name>
<comment type="caution">
    <text evidence="5">The sequence shown here is derived from an EMBL/GenBank/DDBJ whole genome shotgun (WGS) entry which is preliminary data.</text>
</comment>
<dbReference type="Gene3D" id="1.25.40.20">
    <property type="entry name" value="Ankyrin repeat-containing domain"/>
    <property type="match status" value="2"/>
</dbReference>
<dbReference type="PANTHER" id="PTHR24198:SF165">
    <property type="entry name" value="ANKYRIN REPEAT-CONTAINING PROTEIN-RELATED"/>
    <property type="match status" value="1"/>
</dbReference>
<keyword evidence="1" id="KW-0677">Repeat</keyword>
<dbReference type="PROSITE" id="PS50088">
    <property type="entry name" value="ANK_REPEAT"/>
    <property type="match status" value="2"/>
</dbReference>
<dbReference type="SUPFAM" id="SSF48403">
    <property type="entry name" value="Ankyrin repeat"/>
    <property type="match status" value="1"/>
</dbReference>